<proteinExistence type="evidence at transcript level"/>
<keyword evidence="4 6" id="KW-0928">Hypersensitive response elicitation</keyword>
<evidence type="ECO:0000313" key="8">
    <source>
        <dbReference type="EMBL" id="AAO92422.1"/>
    </source>
</evidence>
<evidence type="ECO:0000256" key="1">
    <source>
        <dbReference type="ARBA" id="ARBA00004613"/>
    </source>
</evidence>
<organism evidence="8">
    <name type="scientific">Phytophthora brassicae</name>
    <dbReference type="NCBI Taxonomy" id="187813"/>
    <lineage>
        <taxon>Eukaryota</taxon>
        <taxon>Sar</taxon>
        <taxon>Stramenopiles</taxon>
        <taxon>Oomycota</taxon>
        <taxon>Peronosporomycetes</taxon>
        <taxon>Peronosporales</taxon>
        <taxon>Peronosporaceae</taxon>
        <taxon>Phytophthora</taxon>
    </lineage>
</organism>
<evidence type="ECO:0000256" key="5">
    <source>
        <dbReference type="ARBA" id="ARBA00023157"/>
    </source>
</evidence>
<dbReference type="SUPFAM" id="SSF48647">
    <property type="entry name" value="Fungal elicitin"/>
    <property type="match status" value="1"/>
</dbReference>
<dbReference type="AlphaFoldDB" id="Q84JB1"/>
<dbReference type="SMART" id="SM01187">
    <property type="entry name" value="Elicitin"/>
    <property type="match status" value="1"/>
</dbReference>
<dbReference type="Pfam" id="PF00964">
    <property type="entry name" value="Elicitin"/>
    <property type="match status" value="1"/>
</dbReference>
<reference evidence="8" key="1">
    <citation type="submission" date="2003-02" db="EMBL/GenBank/DDBJ databases">
        <title>Elicitin-like genes of Phytophthora brassicae.</title>
        <authorList>
            <person name="Belbahri L."/>
            <person name="Mauch F."/>
        </authorList>
    </citation>
    <scope>NUCLEOTIDE SEQUENCE</scope>
</reference>
<comment type="function">
    <text evidence="6">Induces local and distal defense responses (incompatible hypersensitive reaction) in plants from the solanaceae and cruciferae families. Elicits leaf necrosis and causes the accumulation of pathogenesis-related proteins. Might interact with the lipidic molecules of the plasma membrane.</text>
</comment>
<evidence type="ECO:0000256" key="3">
    <source>
        <dbReference type="ARBA" id="ARBA00022525"/>
    </source>
</evidence>
<comment type="similarity">
    <text evidence="2 6">Belongs to the elicitin family.</text>
</comment>
<accession>Q84JB1</accession>
<keyword evidence="3 6" id="KW-0964">Secreted</keyword>
<gene>
    <name evidence="8" type="primary">Bra1</name>
</gene>
<dbReference type="InterPro" id="IPR002200">
    <property type="entry name" value="Elicitin"/>
</dbReference>
<dbReference type="InterPro" id="IPR036470">
    <property type="entry name" value="Elicitin_sf"/>
</dbReference>
<keyword evidence="5 6" id="KW-1015">Disulfide bond</keyword>
<dbReference type="EMBL" id="AY244545">
    <property type="protein sequence ID" value="AAO92423.1"/>
    <property type="molecule type" value="mRNA"/>
</dbReference>
<feature type="chain" id="PRO_5007712249" description="Elicitin" evidence="7">
    <location>
        <begin position="21"/>
        <end position="118"/>
    </location>
</feature>
<evidence type="ECO:0000256" key="2">
    <source>
        <dbReference type="ARBA" id="ARBA00009544"/>
    </source>
</evidence>
<sequence length="118" mass="12422">MNFRALFAATVVALVGSTSAAPCTPTQQTAAFSALVGILSDTSFNKCVDDSRYSMLTATALPTPAQYKLMCASDSCKAMITKIVSLNPPNCDLTVPTSGMVLNVYTYANSFPFTCASQ</sequence>
<evidence type="ECO:0000256" key="4">
    <source>
        <dbReference type="ARBA" id="ARBA00022978"/>
    </source>
</evidence>
<dbReference type="EMBL" id="AY244544">
    <property type="protein sequence ID" value="AAO92422.1"/>
    <property type="molecule type" value="Genomic_DNA"/>
</dbReference>
<evidence type="ECO:0000256" key="7">
    <source>
        <dbReference type="SAM" id="SignalP"/>
    </source>
</evidence>
<dbReference type="Gene3D" id="1.10.239.10">
    <property type="entry name" value="Elicitin domain"/>
    <property type="match status" value="1"/>
</dbReference>
<keyword evidence="7" id="KW-0732">Signal</keyword>
<protein>
    <recommendedName>
        <fullName evidence="6">Elicitin</fullName>
    </recommendedName>
</protein>
<evidence type="ECO:0000256" key="6">
    <source>
        <dbReference type="RuleBase" id="RU368111"/>
    </source>
</evidence>
<dbReference type="GO" id="GO:0052040">
    <property type="term" value="P:symbiont-mediated perturbation of host programmed cell death"/>
    <property type="evidence" value="ECO:0007669"/>
    <property type="project" value="UniProtKB-UniRule"/>
</dbReference>
<comment type="subcellular location">
    <subcellularLocation>
        <location evidence="1 6">Secreted</location>
    </subcellularLocation>
</comment>
<name>Q84JB1_PHYBB</name>
<feature type="signal peptide" evidence="7">
    <location>
        <begin position="1"/>
        <end position="20"/>
    </location>
</feature>
<dbReference type="GO" id="GO:0005576">
    <property type="term" value="C:extracellular region"/>
    <property type="evidence" value="ECO:0007669"/>
    <property type="project" value="UniProtKB-SubCell"/>
</dbReference>
<dbReference type="PRINTS" id="PR00948">
    <property type="entry name" value="ELICITIN"/>
</dbReference>